<keyword evidence="2" id="KW-0276">Fatty acid metabolism</keyword>
<proteinExistence type="inferred from homology"/>
<reference evidence="7 8" key="1">
    <citation type="submission" date="2020-12" db="EMBL/GenBank/DDBJ databases">
        <title>Revised draft genomes of Rhodomicrobium vannielii ATCC 17100 and Rhodomicrobium udaipurense JA643.</title>
        <authorList>
            <person name="Conners E.M."/>
            <person name="Davenport E.J."/>
            <person name="Bose A."/>
        </authorList>
    </citation>
    <scope>NUCLEOTIDE SEQUENCE [LARGE SCALE GENOMIC DNA]</scope>
    <source>
        <strain evidence="7 8">JA643</strain>
    </source>
</reference>
<evidence type="ECO:0000256" key="1">
    <source>
        <dbReference type="ARBA" id="ARBA00005254"/>
    </source>
</evidence>
<dbReference type="Proteomes" id="UP000623250">
    <property type="component" value="Unassembled WGS sequence"/>
</dbReference>
<dbReference type="CDD" id="cd06558">
    <property type="entry name" value="crotonase-like"/>
    <property type="match status" value="1"/>
</dbReference>
<accession>A0A8I1GE26</accession>
<name>A0A8I1GE26_9HYPH</name>
<protein>
    <recommendedName>
        <fullName evidence="6">Enoyl-CoA hydratase domain-containing protein 3, mitochondrial</fullName>
    </recommendedName>
</protein>
<dbReference type="InterPro" id="IPR001753">
    <property type="entry name" value="Enoyl-CoA_hydra/iso"/>
</dbReference>
<gene>
    <name evidence="7" type="ORF">JDN41_04345</name>
</gene>
<dbReference type="NCBIfam" id="NF006008">
    <property type="entry name" value="PRK08139.1"/>
    <property type="match status" value="1"/>
</dbReference>
<dbReference type="InterPro" id="IPR014748">
    <property type="entry name" value="Enoyl-CoA_hydra_C"/>
</dbReference>
<dbReference type="RefSeq" id="WP_037235009.1">
    <property type="nucleotide sequence ID" value="NZ_JAEMUK010000008.1"/>
</dbReference>
<dbReference type="EMBL" id="JAEMUK010000008">
    <property type="protein sequence ID" value="MBJ7542783.1"/>
    <property type="molecule type" value="Genomic_DNA"/>
</dbReference>
<evidence type="ECO:0000256" key="3">
    <source>
        <dbReference type="ARBA" id="ARBA00022946"/>
    </source>
</evidence>
<dbReference type="Gene3D" id="3.90.226.10">
    <property type="entry name" value="2-enoyl-CoA Hydratase, Chain A, domain 1"/>
    <property type="match status" value="1"/>
</dbReference>
<dbReference type="PANTHER" id="PTHR43602">
    <property type="match status" value="1"/>
</dbReference>
<keyword evidence="4" id="KW-0443">Lipid metabolism</keyword>
<evidence type="ECO:0000256" key="2">
    <source>
        <dbReference type="ARBA" id="ARBA00022832"/>
    </source>
</evidence>
<comment type="similarity">
    <text evidence="1">Belongs to the enoyl-CoA hydratase/isomerase family.</text>
</comment>
<comment type="function">
    <text evidence="5">May play a role in fatty acid biosynthesis and insulin sensitivity.</text>
</comment>
<dbReference type="InterPro" id="IPR029045">
    <property type="entry name" value="ClpP/crotonase-like_dom_sf"/>
</dbReference>
<evidence type="ECO:0000313" key="7">
    <source>
        <dbReference type="EMBL" id="MBJ7542783.1"/>
    </source>
</evidence>
<organism evidence="7 8">
    <name type="scientific">Rhodomicrobium udaipurense</name>
    <dbReference type="NCBI Taxonomy" id="1202716"/>
    <lineage>
        <taxon>Bacteria</taxon>
        <taxon>Pseudomonadati</taxon>
        <taxon>Pseudomonadota</taxon>
        <taxon>Alphaproteobacteria</taxon>
        <taxon>Hyphomicrobiales</taxon>
        <taxon>Hyphomicrobiaceae</taxon>
        <taxon>Rhodomicrobium</taxon>
    </lineage>
</organism>
<evidence type="ECO:0000256" key="5">
    <source>
        <dbReference type="ARBA" id="ARBA00037410"/>
    </source>
</evidence>
<dbReference type="Gene3D" id="1.10.12.10">
    <property type="entry name" value="Lyase 2-enoyl-coa Hydratase, Chain A, domain 2"/>
    <property type="match status" value="1"/>
</dbReference>
<dbReference type="SUPFAM" id="SSF52096">
    <property type="entry name" value="ClpP/crotonase"/>
    <property type="match status" value="1"/>
</dbReference>
<evidence type="ECO:0000313" key="8">
    <source>
        <dbReference type="Proteomes" id="UP000623250"/>
    </source>
</evidence>
<dbReference type="InterPro" id="IPR052377">
    <property type="entry name" value="Mitochondrial_ECH-domain"/>
</dbReference>
<dbReference type="GO" id="GO:0006631">
    <property type="term" value="P:fatty acid metabolic process"/>
    <property type="evidence" value="ECO:0007669"/>
    <property type="project" value="UniProtKB-KW"/>
</dbReference>
<comment type="caution">
    <text evidence="7">The sequence shown here is derived from an EMBL/GenBank/DDBJ whole genome shotgun (WGS) entry which is preliminary data.</text>
</comment>
<keyword evidence="7" id="KW-0456">Lyase</keyword>
<dbReference type="AlphaFoldDB" id="A0A8I1GE26"/>
<keyword evidence="3" id="KW-0809">Transit peptide</keyword>
<evidence type="ECO:0000256" key="6">
    <source>
        <dbReference type="ARBA" id="ARBA00040545"/>
    </source>
</evidence>
<dbReference type="GO" id="GO:0016836">
    <property type="term" value="F:hydro-lyase activity"/>
    <property type="evidence" value="ECO:0007669"/>
    <property type="project" value="TreeGrafter"/>
</dbReference>
<dbReference type="PANTHER" id="PTHR43602:SF1">
    <property type="entry name" value="ENOYL-COA HYDRATASE DOMAIN-CONTAINING PROTEIN 3, MITOCHONDRIAL"/>
    <property type="match status" value="1"/>
</dbReference>
<evidence type="ECO:0000256" key="4">
    <source>
        <dbReference type="ARBA" id="ARBA00023098"/>
    </source>
</evidence>
<sequence>MSEAPFVLRSDDEGVVTLTLNRPQNRNALSFGMLEALRDTLARIEEDENARVVILAGAGPGFCAGHDLKEMRATGFDDAFVERLFSLCSEVMQAIVHLPKPVIARVHGIATAAGAQLVASADLAFAAKDARFATPGVNIGLFCLTPAVALSRNLANKHMMQMLLSGELIDAETALRFGLVNEVVAGDSLTEVTAAFARKVASRSPLTLAVGKRAFSRLTELPLSEAYAHASKLMADNLKAHDAREGIEAFLDKRDPVWRGR</sequence>
<keyword evidence="8" id="KW-1185">Reference proteome</keyword>
<dbReference type="Pfam" id="PF00378">
    <property type="entry name" value="ECH_1"/>
    <property type="match status" value="1"/>
</dbReference>